<feature type="signal peptide" evidence="1">
    <location>
        <begin position="1"/>
        <end position="22"/>
    </location>
</feature>
<dbReference type="SUPFAM" id="SSF57567">
    <property type="entry name" value="Serine protease inhibitors"/>
    <property type="match status" value="1"/>
</dbReference>
<feature type="domain" description="TIL" evidence="2">
    <location>
        <begin position="47"/>
        <end position="107"/>
    </location>
</feature>
<dbReference type="Gene3D" id="2.10.25.10">
    <property type="entry name" value="Laminin"/>
    <property type="match status" value="1"/>
</dbReference>
<feature type="chain" id="PRO_5006011109" evidence="1">
    <location>
        <begin position="23"/>
        <end position="110"/>
    </location>
</feature>
<dbReference type="CDD" id="cd19941">
    <property type="entry name" value="TIL"/>
    <property type="match status" value="1"/>
</dbReference>
<dbReference type="AlphaFoldDB" id="A0A0N7AP63"/>
<evidence type="ECO:0000256" key="1">
    <source>
        <dbReference type="SAM" id="SignalP"/>
    </source>
</evidence>
<dbReference type="InterPro" id="IPR002919">
    <property type="entry name" value="TIL_dom"/>
</dbReference>
<keyword evidence="1" id="KW-0732">Signal</keyword>
<sequence length="110" mass="11950">MRLVKVSAAVILVLLAVSASHALPRSASGQISSHDPVTVEERAAPQCDERQVFKTCQSSSCAEMSCDQLLGTLPKRTACTKDCATGCFCRKGFYRHRNLRCVTAAECRKS</sequence>
<protein>
    <submittedName>
        <fullName evidence="3">Cysteine-rich antimicrobial peptide</fullName>
    </submittedName>
</protein>
<evidence type="ECO:0000313" key="3">
    <source>
        <dbReference type="EMBL" id="AJS14621.1"/>
    </source>
</evidence>
<accession>A0A0N7AP63</accession>
<dbReference type="InterPro" id="IPR036084">
    <property type="entry name" value="Ser_inhib-like_sf"/>
</dbReference>
<name>A0A0N7AP63_RHIHE</name>
<organism evidence="3">
    <name type="scientific">Rhipicephalus haemaphysaloides</name>
    <name type="common">Tick</name>
    <dbReference type="NCBI Taxonomy" id="237073"/>
    <lineage>
        <taxon>Eukaryota</taxon>
        <taxon>Metazoa</taxon>
        <taxon>Ecdysozoa</taxon>
        <taxon>Arthropoda</taxon>
        <taxon>Chelicerata</taxon>
        <taxon>Arachnida</taxon>
        <taxon>Acari</taxon>
        <taxon>Parasitiformes</taxon>
        <taxon>Ixodida</taxon>
        <taxon>Ixodoidea</taxon>
        <taxon>Ixodidae</taxon>
        <taxon>Rhipicephalinae</taxon>
        <taxon>Rhipicephalus</taxon>
        <taxon>Rhipicephalus</taxon>
    </lineage>
</organism>
<dbReference type="Pfam" id="PF01826">
    <property type="entry name" value="TIL"/>
    <property type="match status" value="1"/>
</dbReference>
<reference evidence="3" key="2">
    <citation type="journal article" date="2015" name="Parasitol. Res.">
        <title>Functional analysis of a novel cysteine-rich antimicrobial peptide from the salivary glands of the tick Rhipicephalus haemaphysaloides.</title>
        <authorList>
            <person name="Zhang H."/>
            <person name="Yang S."/>
            <person name="Gong H."/>
            <person name="Cao J."/>
            <person name="Zhou Y."/>
            <person name="Zhou J."/>
        </authorList>
    </citation>
    <scope>NUCLEOTIDE SEQUENCE</scope>
</reference>
<evidence type="ECO:0000259" key="2">
    <source>
        <dbReference type="Pfam" id="PF01826"/>
    </source>
</evidence>
<dbReference type="EMBL" id="KP876028">
    <property type="protein sequence ID" value="AJS14621.1"/>
    <property type="molecule type" value="mRNA"/>
</dbReference>
<reference evidence="3" key="1">
    <citation type="journal article" date="2011" name="Peptides">
        <title>Identification of a cysteine-rich antimicrobial peptide from salivary glands of the tick Rhipicephalus haemaphysaloides.</title>
        <authorList>
            <person name="Zhang H."/>
            <person name="Zhang W."/>
            <person name="Wang X."/>
            <person name="Zhou Y."/>
            <person name="Wang N."/>
            <person name="Zhou J."/>
        </authorList>
    </citation>
    <scope>NUCLEOTIDE SEQUENCE</scope>
</reference>
<proteinExistence type="evidence at transcript level"/>